<feature type="compositionally biased region" description="Polar residues" evidence="1">
    <location>
        <begin position="373"/>
        <end position="408"/>
    </location>
</feature>
<protein>
    <submittedName>
        <fullName evidence="2">Uncharacterized protein</fullName>
    </submittedName>
</protein>
<accession>A0A1Y2EZD9</accession>
<feature type="compositionally biased region" description="Low complexity" evidence="1">
    <location>
        <begin position="171"/>
        <end position="181"/>
    </location>
</feature>
<dbReference type="AlphaFoldDB" id="A0A1Y2EZD9"/>
<name>A0A1Y2EZD9_9FUNG</name>
<feature type="region of interest" description="Disordered" evidence="1">
    <location>
        <begin position="26"/>
        <end position="51"/>
    </location>
</feature>
<keyword evidence="3" id="KW-1185">Reference proteome</keyword>
<organism evidence="2 3">
    <name type="scientific">Neocallimastix californiae</name>
    <dbReference type="NCBI Taxonomy" id="1754190"/>
    <lineage>
        <taxon>Eukaryota</taxon>
        <taxon>Fungi</taxon>
        <taxon>Fungi incertae sedis</taxon>
        <taxon>Chytridiomycota</taxon>
        <taxon>Chytridiomycota incertae sedis</taxon>
        <taxon>Neocallimastigomycetes</taxon>
        <taxon>Neocallimastigales</taxon>
        <taxon>Neocallimastigaceae</taxon>
        <taxon>Neocallimastix</taxon>
    </lineage>
</organism>
<feature type="region of interest" description="Disordered" evidence="1">
    <location>
        <begin position="73"/>
        <end position="214"/>
    </location>
</feature>
<evidence type="ECO:0000313" key="2">
    <source>
        <dbReference type="EMBL" id="ORY76486.1"/>
    </source>
</evidence>
<gene>
    <name evidence="2" type="ORF">LY90DRAFT_114688</name>
</gene>
<feature type="compositionally biased region" description="Polar residues" evidence="1">
    <location>
        <begin position="536"/>
        <end position="565"/>
    </location>
</feature>
<feature type="compositionally biased region" description="Polar residues" evidence="1">
    <location>
        <begin position="514"/>
        <end position="525"/>
    </location>
</feature>
<feature type="compositionally biased region" description="Polar residues" evidence="1">
    <location>
        <begin position="153"/>
        <end position="170"/>
    </location>
</feature>
<evidence type="ECO:0000313" key="3">
    <source>
        <dbReference type="Proteomes" id="UP000193920"/>
    </source>
</evidence>
<proteinExistence type="predicted"/>
<evidence type="ECO:0000256" key="1">
    <source>
        <dbReference type="SAM" id="MobiDB-lite"/>
    </source>
</evidence>
<feature type="region of interest" description="Disordered" evidence="1">
    <location>
        <begin position="511"/>
        <end position="571"/>
    </location>
</feature>
<feature type="compositionally biased region" description="Basic and acidic residues" evidence="1">
    <location>
        <begin position="128"/>
        <end position="152"/>
    </location>
</feature>
<dbReference type="EMBL" id="MCOG01000022">
    <property type="protein sequence ID" value="ORY76486.1"/>
    <property type="molecule type" value="Genomic_DNA"/>
</dbReference>
<feature type="compositionally biased region" description="Basic and acidic residues" evidence="1">
    <location>
        <begin position="32"/>
        <end position="44"/>
    </location>
</feature>
<feature type="compositionally biased region" description="Low complexity" evidence="1">
    <location>
        <begin position="409"/>
        <end position="418"/>
    </location>
</feature>
<feature type="region of interest" description="Disordered" evidence="1">
    <location>
        <begin position="373"/>
        <end position="418"/>
    </location>
</feature>
<sequence length="571" mass="63903">MEVDELEKSKGSKKIKLDFSKANLFKNNAKNNENKNDDTDENKTNDSNTLIQKDITESLGTIKENEITLKEEETELLSMDTEAKTEKGAPTIENSMPQFNHLPTGKQSQSTLDPRLISPRSTSNEISTFKDKREHDYLEKEEEKEKEVKKEQNQPQPQLGTANTNTNLQSTNINGNETENGNGNGKENTKSPMEGGEINNKKNLPGTFVSPKRTTSKNRMMIPGIMNPQLDLAHYKPPIKSLEAINDPNYEEKVGSEPVPYGSSVYYEEPEATSPNMDHAIPSYHRPMMDYRNNLMNITNYNEEMALNYYQSPEVLPEDAVVPGEEEIRVPTGHEKKSKDKKSNRKSLGIFNILKKSKSADNIKMKSRMSFFKPTSKSHSIPNNANSTSENKTTIVSPLSSSPLAKTQNISNNNKSPSKNIHSRISVFNKFQEPTIDDLIAEGPGLANNENKPMSNYALKTLKLRQSDSSLHVNSAKLHIKIPSSPNHLRPVSPLSAKSYHSPLHSPYRIHSSPILTNNGQSNNELDSHLHPYLNPHSSPKDPSTVISHELNTSKISPTKPTTYVPNIPLD</sequence>
<comment type="caution">
    <text evidence="2">The sequence shown here is derived from an EMBL/GenBank/DDBJ whole genome shotgun (WGS) entry which is preliminary data.</text>
</comment>
<dbReference type="Proteomes" id="UP000193920">
    <property type="component" value="Unassembled WGS sequence"/>
</dbReference>
<reference evidence="2 3" key="1">
    <citation type="submission" date="2016-08" db="EMBL/GenBank/DDBJ databases">
        <title>A Parts List for Fungal Cellulosomes Revealed by Comparative Genomics.</title>
        <authorList>
            <consortium name="DOE Joint Genome Institute"/>
            <person name="Haitjema C.H."/>
            <person name="Gilmore S.P."/>
            <person name="Henske J.K."/>
            <person name="Solomon K.V."/>
            <person name="De Groot R."/>
            <person name="Kuo A."/>
            <person name="Mondo S.J."/>
            <person name="Salamov A.A."/>
            <person name="Labutti K."/>
            <person name="Zhao Z."/>
            <person name="Chiniquy J."/>
            <person name="Barry K."/>
            <person name="Brewer H.M."/>
            <person name="Purvine S.O."/>
            <person name="Wright A.T."/>
            <person name="Boxma B."/>
            <person name="Van Alen T."/>
            <person name="Hackstein J.H."/>
            <person name="Baker S.E."/>
            <person name="Grigoriev I.V."/>
            <person name="O'Malley M.A."/>
        </authorList>
    </citation>
    <scope>NUCLEOTIDE SEQUENCE [LARGE SCALE GENOMIC DNA]</scope>
    <source>
        <strain evidence="2 3">G1</strain>
    </source>
</reference>